<evidence type="ECO:0000313" key="2">
    <source>
        <dbReference type="EMBL" id="CAA9331108.1"/>
    </source>
</evidence>
<accession>A0A6J4LG01</accession>
<name>A0A6J4LG01_9BACT</name>
<evidence type="ECO:0000256" key="1">
    <source>
        <dbReference type="SAM" id="MobiDB-lite"/>
    </source>
</evidence>
<dbReference type="AlphaFoldDB" id="A0A6J4LG01"/>
<feature type="non-terminal residue" evidence="2">
    <location>
        <position position="56"/>
    </location>
</feature>
<protein>
    <submittedName>
        <fullName evidence="2">Uncharacterized protein</fullName>
    </submittedName>
</protein>
<gene>
    <name evidence="2" type="ORF">AVDCRST_MAG40-1902</name>
</gene>
<reference evidence="2" key="1">
    <citation type="submission" date="2020-02" db="EMBL/GenBank/DDBJ databases">
        <authorList>
            <person name="Meier V. D."/>
        </authorList>
    </citation>
    <scope>NUCLEOTIDE SEQUENCE</scope>
    <source>
        <strain evidence="2">AVDCRST_MAG40</strain>
    </source>
</reference>
<feature type="region of interest" description="Disordered" evidence="1">
    <location>
        <begin position="1"/>
        <end position="56"/>
    </location>
</feature>
<sequence length="56" mass="5777">MRNDPDQPTPAVSSPPAESQPTSSVRGGAPNRPNAQGDRAHEAGQAPESAERTAAR</sequence>
<feature type="compositionally biased region" description="Polar residues" evidence="1">
    <location>
        <begin position="10"/>
        <end position="25"/>
    </location>
</feature>
<organism evidence="2">
    <name type="scientific">uncultured Gemmatimonadaceae bacterium</name>
    <dbReference type="NCBI Taxonomy" id="246130"/>
    <lineage>
        <taxon>Bacteria</taxon>
        <taxon>Pseudomonadati</taxon>
        <taxon>Gemmatimonadota</taxon>
        <taxon>Gemmatimonadia</taxon>
        <taxon>Gemmatimonadales</taxon>
        <taxon>Gemmatimonadaceae</taxon>
        <taxon>environmental samples</taxon>
    </lineage>
</organism>
<dbReference type="EMBL" id="CADCTX010000591">
    <property type="protein sequence ID" value="CAA9331108.1"/>
    <property type="molecule type" value="Genomic_DNA"/>
</dbReference>
<proteinExistence type="predicted"/>